<dbReference type="Pfam" id="PF01844">
    <property type="entry name" value="HNH"/>
    <property type="match status" value="1"/>
</dbReference>
<dbReference type="GO" id="GO:0004519">
    <property type="term" value="F:endonuclease activity"/>
    <property type="evidence" value="ECO:0007669"/>
    <property type="project" value="UniProtKB-KW"/>
</dbReference>
<dbReference type="InterPro" id="IPR052892">
    <property type="entry name" value="NA-targeting_endonuclease"/>
</dbReference>
<accession>A0A2W4WHZ1</accession>
<keyword evidence="2" id="KW-0540">Nuclease</keyword>
<dbReference type="Gene3D" id="1.10.30.50">
    <property type="match status" value="1"/>
</dbReference>
<dbReference type="GO" id="GO:0003676">
    <property type="term" value="F:nucleic acid binding"/>
    <property type="evidence" value="ECO:0007669"/>
    <property type="project" value="InterPro"/>
</dbReference>
<dbReference type="EMBL" id="QBML01000002">
    <property type="protein sequence ID" value="PZO44486.1"/>
    <property type="molecule type" value="Genomic_DNA"/>
</dbReference>
<organism evidence="2 3">
    <name type="scientific">Pseudanabaena frigida</name>
    <dbReference type="NCBI Taxonomy" id="945775"/>
    <lineage>
        <taxon>Bacteria</taxon>
        <taxon>Bacillati</taxon>
        <taxon>Cyanobacteriota</taxon>
        <taxon>Cyanophyceae</taxon>
        <taxon>Pseudanabaenales</taxon>
        <taxon>Pseudanabaenaceae</taxon>
        <taxon>Pseudanabaena</taxon>
    </lineage>
</organism>
<reference evidence="2 3" key="1">
    <citation type="submission" date="2018-04" db="EMBL/GenBank/DDBJ databases">
        <authorList>
            <person name="Go L.Y."/>
            <person name="Mitchell J.A."/>
        </authorList>
    </citation>
    <scope>NUCLEOTIDE SEQUENCE [LARGE SCALE GENOMIC DNA]</scope>
    <source>
        <strain evidence="2">ULC066bin1</strain>
    </source>
</reference>
<proteinExistence type="predicted"/>
<evidence type="ECO:0000259" key="1">
    <source>
        <dbReference type="SMART" id="SM00507"/>
    </source>
</evidence>
<gene>
    <name evidence="2" type="ORF">DCF19_01680</name>
</gene>
<dbReference type="Proteomes" id="UP000249467">
    <property type="component" value="Unassembled WGS sequence"/>
</dbReference>
<dbReference type="SMART" id="SM00507">
    <property type="entry name" value="HNHc"/>
    <property type="match status" value="1"/>
</dbReference>
<name>A0A2W4WHZ1_9CYAN</name>
<keyword evidence="2" id="KW-0378">Hydrolase</keyword>
<dbReference type="CDD" id="cd00085">
    <property type="entry name" value="HNHc"/>
    <property type="match status" value="1"/>
</dbReference>
<evidence type="ECO:0000313" key="3">
    <source>
        <dbReference type="Proteomes" id="UP000249467"/>
    </source>
</evidence>
<comment type="caution">
    <text evidence="2">The sequence shown here is derived from an EMBL/GenBank/DDBJ whole genome shotgun (WGS) entry which is preliminary data.</text>
</comment>
<feature type="domain" description="HNH nuclease" evidence="1">
    <location>
        <begin position="9"/>
        <end position="64"/>
    </location>
</feature>
<sequence length="142" mass="15963">MSRRYITATEESQIIERSNRLCEYCRCSMDYSAQSFVIDHIVPIAEGGTTTMDNLAFSCGGCNGHKYTKTQATDPVSRELVPIYNPRTQKWLDNFVWSDDLLQVVGLTAIGRATINALQMNRSGVVNMRKLLLMAGLHPPNY</sequence>
<dbReference type="PANTHER" id="PTHR33877">
    <property type="entry name" value="SLL1193 PROTEIN"/>
    <property type="match status" value="1"/>
</dbReference>
<dbReference type="GO" id="GO:0008270">
    <property type="term" value="F:zinc ion binding"/>
    <property type="evidence" value="ECO:0007669"/>
    <property type="project" value="InterPro"/>
</dbReference>
<dbReference type="AlphaFoldDB" id="A0A2W4WHZ1"/>
<dbReference type="InterPro" id="IPR003615">
    <property type="entry name" value="HNH_nuc"/>
</dbReference>
<protein>
    <submittedName>
        <fullName evidence="2">HNH endonuclease</fullName>
    </submittedName>
</protein>
<dbReference type="PANTHER" id="PTHR33877:SF1">
    <property type="entry name" value="TYPE IV METHYL-DIRECTED RESTRICTION ENZYME ECOKMCRA"/>
    <property type="match status" value="1"/>
</dbReference>
<keyword evidence="2" id="KW-0255">Endonuclease</keyword>
<dbReference type="InterPro" id="IPR002711">
    <property type="entry name" value="HNH"/>
</dbReference>
<evidence type="ECO:0000313" key="2">
    <source>
        <dbReference type="EMBL" id="PZO44486.1"/>
    </source>
</evidence>
<reference evidence="2 3" key="2">
    <citation type="submission" date="2018-06" db="EMBL/GenBank/DDBJ databases">
        <title>Metagenomic assembly of (sub)arctic Cyanobacteria and their associated microbiome from non-axenic cultures.</title>
        <authorList>
            <person name="Baurain D."/>
        </authorList>
    </citation>
    <scope>NUCLEOTIDE SEQUENCE [LARGE SCALE GENOMIC DNA]</scope>
    <source>
        <strain evidence="2">ULC066bin1</strain>
    </source>
</reference>